<dbReference type="EC" id="2.7.7.65" evidence="1"/>
<keyword evidence="1" id="KW-0548">Nucleotidyltransferase</keyword>
<sequence length="489" mass="55527">MTQEGHALLSQYRRLLIGQSESLAKAFYDYLMSHEPTAQVFSGFNEARMQKLVAAQADHARQMLTASCDHAWDEKVRALGRVHQMHGIEISWVAGAYLIYQRHWDHLIHMAVPNQDREALRMYLHQLLMHDLMLQMEGYQYSVRQTDQDRTALFAAMLRSLTDVPGETGTEAFLCVICRELIRDNDALRWSWYALATTEDEPLYLQCEHGVEIQSTIVNTPDDPCWKALHSGQVVVFPLSDPTCPEWLTPLRTEIAEIAIIPFGIHGQRAIGVVGSKDRGYFQRVGLDHFAAFAHLSNLVMALQQQSQRDPLTGLPNRMALDERIENALERANRHQTLMAMIMFDLDGFKAVNDTYGHPAGDQLLVTLARRLQGVLRATDSVIRLGGDEFVFLLDDLERWTDLEMIIERIHQTVEEPYLLDGVEAHVGASLGITLYPLDDGKPRDLLRHADLALYEAKVNKATRTESHVLYTPRVAQDAIHPFLRGEEG</sequence>
<gene>
    <name evidence="1" type="ORF">GL267_008475</name>
</gene>
<keyword evidence="1" id="KW-0808">Transferase</keyword>
<accession>A0ACD5HBW9</accession>
<evidence type="ECO:0000313" key="2">
    <source>
        <dbReference type="Proteomes" id="UP000470022"/>
    </source>
</evidence>
<proteinExistence type="predicted"/>
<name>A0ACD5HBW9_9PROT</name>
<evidence type="ECO:0000313" key="1">
    <source>
        <dbReference type="EMBL" id="XRI70603.1"/>
    </source>
</evidence>
<dbReference type="EMBL" id="CP127523">
    <property type="protein sequence ID" value="XRI70603.1"/>
    <property type="molecule type" value="Genomic_DNA"/>
</dbReference>
<dbReference type="Proteomes" id="UP000470022">
    <property type="component" value="Chromosome"/>
</dbReference>
<organism evidence="1 2">
    <name type="scientific">Acidithiobacillus ferrianus</name>
    <dbReference type="NCBI Taxonomy" id="2678518"/>
    <lineage>
        <taxon>Bacteria</taxon>
        <taxon>Pseudomonadati</taxon>
        <taxon>Pseudomonadota</taxon>
        <taxon>Acidithiobacillia</taxon>
        <taxon>Acidithiobacillales</taxon>
        <taxon>Acidithiobacillaceae</taxon>
        <taxon>Acidithiobacillus</taxon>
    </lineage>
</organism>
<protein>
    <submittedName>
        <fullName evidence="1">Diguanylate cyclase</fullName>
        <ecNumber evidence="1">2.7.7.65</ecNumber>
    </submittedName>
</protein>
<keyword evidence="2" id="KW-1185">Reference proteome</keyword>
<reference evidence="1" key="1">
    <citation type="submission" date="2023-06" db="EMBL/GenBank/DDBJ databases">
        <title>Complete and circular genome of Acidithiobacillus ferrianus DSM 107098.</title>
        <authorList>
            <person name="Norris P.R."/>
            <person name="Falagan C."/>
            <person name="Moya-Beltran A."/>
            <person name="Castro M."/>
            <person name="Quatrini R."/>
            <person name="Johnson D.B."/>
        </authorList>
    </citation>
    <scope>NUCLEOTIDE SEQUENCE</scope>
    <source>
        <strain evidence="1">MG</strain>
    </source>
</reference>